<feature type="domain" description="DUF6534" evidence="3">
    <location>
        <begin position="174"/>
        <end position="259"/>
    </location>
</feature>
<evidence type="ECO:0000256" key="1">
    <source>
        <dbReference type="SAM" id="MobiDB-lite"/>
    </source>
</evidence>
<dbReference type="EMBL" id="KV417272">
    <property type="protein sequence ID" value="KZO99544.1"/>
    <property type="molecule type" value="Genomic_DNA"/>
</dbReference>
<feature type="transmembrane region" description="Helical" evidence="2">
    <location>
        <begin position="127"/>
        <end position="148"/>
    </location>
</feature>
<accession>A0A167Q9A1</accession>
<sequence>MSFAYAPSPVQLDLTDSLGGLLAGMVISTVLLGIGLSQTAFYYREFPDDPRFTKWMVGISCIVNVLHAIMLPKTIWFWSVTNWGNAASLNYVDFSYNVNLTLTGLLSLLVQAFFAHRIYVLSHRQPYLPVIILLLSFLQFAFSLASTIRAFQLVEQSSFGIFTWGVDVWMYCAAGADIIIATAVVFYLRKEGKSAWGGTKGIVEKLITITLESNLLTAILSIIVAILFSTDRNGWPNAINFVAVRMYYISLMVNLNARHELAKKLESSGPGAPGFHMSPVTAGTMARPSSVKPAFNMLSGVRVMSHTTTERDEPMPMNGLHANGIHRMQLGVVSQIKDEDEDTPFGESPDKEGSFWVAE</sequence>
<keyword evidence="5" id="KW-1185">Reference proteome</keyword>
<evidence type="ECO:0000256" key="2">
    <source>
        <dbReference type="SAM" id="Phobius"/>
    </source>
</evidence>
<gene>
    <name evidence="4" type="ORF">CALVIDRAFT_596126</name>
</gene>
<organism evidence="4 5">
    <name type="scientific">Calocera viscosa (strain TUFC12733)</name>
    <dbReference type="NCBI Taxonomy" id="1330018"/>
    <lineage>
        <taxon>Eukaryota</taxon>
        <taxon>Fungi</taxon>
        <taxon>Dikarya</taxon>
        <taxon>Basidiomycota</taxon>
        <taxon>Agaricomycotina</taxon>
        <taxon>Dacrymycetes</taxon>
        <taxon>Dacrymycetales</taxon>
        <taxon>Dacrymycetaceae</taxon>
        <taxon>Calocera</taxon>
    </lineage>
</organism>
<keyword evidence="2" id="KW-1133">Transmembrane helix</keyword>
<feature type="transmembrane region" description="Helical" evidence="2">
    <location>
        <begin position="209"/>
        <end position="228"/>
    </location>
</feature>
<dbReference type="STRING" id="1330018.A0A167Q9A1"/>
<evidence type="ECO:0000259" key="3">
    <source>
        <dbReference type="Pfam" id="PF20152"/>
    </source>
</evidence>
<reference evidence="4 5" key="1">
    <citation type="journal article" date="2016" name="Mol. Biol. Evol.">
        <title>Comparative Genomics of Early-Diverging Mushroom-Forming Fungi Provides Insights into the Origins of Lignocellulose Decay Capabilities.</title>
        <authorList>
            <person name="Nagy L.G."/>
            <person name="Riley R."/>
            <person name="Tritt A."/>
            <person name="Adam C."/>
            <person name="Daum C."/>
            <person name="Floudas D."/>
            <person name="Sun H."/>
            <person name="Yadav J.S."/>
            <person name="Pangilinan J."/>
            <person name="Larsson K.H."/>
            <person name="Matsuura K."/>
            <person name="Barry K."/>
            <person name="Labutti K."/>
            <person name="Kuo R."/>
            <person name="Ohm R.A."/>
            <person name="Bhattacharya S.S."/>
            <person name="Shirouzu T."/>
            <person name="Yoshinaga Y."/>
            <person name="Martin F.M."/>
            <person name="Grigoriev I.V."/>
            <person name="Hibbett D.S."/>
        </authorList>
    </citation>
    <scope>NUCLEOTIDE SEQUENCE [LARGE SCALE GENOMIC DNA]</scope>
    <source>
        <strain evidence="4 5">TUFC12733</strain>
    </source>
</reference>
<proteinExistence type="predicted"/>
<feature type="region of interest" description="Disordered" evidence="1">
    <location>
        <begin position="338"/>
        <end position="359"/>
    </location>
</feature>
<feature type="transmembrane region" description="Helical" evidence="2">
    <location>
        <begin position="20"/>
        <end position="43"/>
    </location>
</feature>
<evidence type="ECO:0000313" key="4">
    <source>
        <dbReference type="EMBL" id="KZO99544.1"/>
    </source>
</evidence>
<dbReference type="PANTHER" id="PTHR40465">
    <property type="entry name" value="CHROMOSOME 1, WHOLE GENOME SHOTGUN SEQUENCE"/>
    <property type="match status" value="1"/>
</dbReference>
<dbReference type="PANTHER" id="PTHR40465:SF1">
    <property type="entry name" value="DUF6534 DOMAIN-CONTAINING PROTEIN"/>
    <property type="match status" value="1"/>
</dbReference>
<dbReference type="OrthoDB" id="2535105at2759"/>
<dbReference type="Pfam" id="PF20152">
    <property type="entry name" value="DUF6534"/>
    <property type="match status" value="1"/>
</dbReference>
<feature type="transmembrane region" description="Helical" evidence="2">
    <location>
        <begin position="55"/>
        <end position="78"/>
    </location>
</feature>
<name>A0A167Q9A1_CALVF</name>
<feature type="transmembrane region" description="Helical" evidence="2">
    <location>
        <begin position="98"/>
        <end position="115"/>
    </location>
</feature>
<keyword evidence="2" id="KW-0472">Membrane</keyword>
<dbReference type="AlphaFoldDB" id="A0A167Q9A1"/>
<feature type="transmembrane region" description="Helical" evidence="2">
    <location>
        <begin position="168"/>
        <end position="188"/>
    </location>
</feature>
<feature type="transmembrane region" description="Helical" evidence="2">
    <location>
        <begin position="234"/>
        <end position="255"/>
    </location>
</feature>
<evidence type="ECO:0000313" key="5">
    <source>
        <dbReference type="Proteomes" id="UP000076738"/>
    </source>
</evidence>
<keyword evidence="2" id="KW-0812">Transmembrane</keyword>
<dbReference type="Proteomes" id="UP000076738">
    <property type="component" value="Unassembled WGS sequence"/>
</dbReference>
<dbReference type="InterPro" id="IPR045339">
    <property type="entry name" value="DUF6534"/>
</dbReference>
<protein>
    <recommendedName>
        <fullName evidence="3">DUF6534 domain-containing protein</fullName>
    </recommendedName>
</protein>